<keyword evidence="1" id="KW-0812">Transmembrane</keyword>
<accession>A0A6J4S2R4</accession>
<feature type="transmembrane region" description="Helical" evidence="1">
    <location>
        <begin position="97"/>
        <end position="116"/>
    </location>
</feature>
<gene>
    <name evidence="2" type="ORF">AVDCRST_MAG02-4851</name>
</gene>
<organism evidence="2">
    <name type="scientific">uncultured Rubrobacteraceae bacterium</name>
    <dbReference type="NCBI Taxonomy" id="349277"/>
    <lineage>
        <taxon>Bacteria</taxon>
        <taxon>Bacillati</taxon>
        <taxon>Actinomycetota</taxon>
        <taxon>Rubrobacteria</taxon>
        <taxon>Rubrobacterales</taxon>
        <taxon>Rubrobacteraceae</taxon>
        <taxon>environmental samples</taxon>
    </lineage>
</organism>
<reference evidence="2" key="1">
    <citation type="submission" date="2020-02" db="EMBL/GenBank/DDBJ databases">
        <authorList>
            <person name="Meier V. D."/>
        </authorList>
    </citation>
    <scope>NUCLEOTIDE SEQUENCE</scope>
    <source>
        <strain evidence="2">AVDCRST_MAG02</strain>
    </source>
</reference>
<proteinExistence type="predicted"/>
<name>A0A6J4S2R4_9ACTN</name>
<dbReference type="EMBL" id="CADCVH010000131">
    <property type="protein sequence ID" value="CAA9483859.1"/>
    <property type="molecule type" value="Genomic_DNA"/>
</dbReference>
<feature type="transmembrane region" description="Helical" evidence="1">
    <location>
        <begin position="68"/>
        <end position="91"/>
    </location>
</feature>
<evidence type="ECO:0000313" key="2">
    <source>
        <dbReference type="EMBL" id="CAA9483859.1"/>
    </source>
</evidence>
<dbReference type="AlphaFoldDB" id="A0A6J4S2R4"/>
<feature type="transmembrane region" description="Helical" evidence="1">
    <location>
        <begin position="36"/>
        <end position="61"/>
    </location>
</feature>
<keyword evidence="1" id="KW-1133">Transmembrane helix</keyword>
<sequence length="142" mass="14880">MSTHSRLALKGAALALALAIPVAGAVWYYFERAHTVSFLYGVGVGVAGFASIALTVSLLTVRPSGVRILLGVASYGGRLVLVVAAVGVAVYLDAWPVLPMLCGLAGVYVVENLLLLKMAPRTMRADSSARPVRGGLERRTEV</sequence>
<feature type="transmembrane region" description="Helical" evidence="1">
    <location>
        <begin position="12"/>
        <end position="30"/>
    </location>
</feature>
<evidence type="ECO:0000256" key="1">
    <source>
        <dbReference type="SAM" id="Phobius"/>
    </source>
</evidence>
<protein>
    <submittedName>
        <fullName evidence="2">Uncharacterized protein</fullName>
    </submittedName>
</protein>
<keyword evidence="1" id="KW-0472">Membrane</keyword>